<dbReference type="PROSITE" id="PS50865">
    <property type="entry name" value="ZF_MYND_2"/>
    <property type="match status" value="1"/>
</dbReference>
<dbReference type="GO" id="GO:0008270">
    <property type="term" value="F:zinc ion binding"/>
    <property type="evidence" value="ECO:0007669"/>
    <property type="project" value="UniProtKB-KW"/>
</dbReference>
<keyword evidence="1" id="KW-0479">Metal-binding</keyword>
<dbReference type="InterPro" id="IPR002893">
    <property type="entry name" value="Znf_MYND"/>
</dbReference>
<dbReference type="SUPFAM" id="SSF144232">
    <property type="entry name" value="HIT/MYND zinc finger-like"/>
    <property type="match status" value="1"/>
</dbReference>
<accession>A0AAN7ZN75</accession>
<evidence type="ECO:0000256" key="3">
    <source>
        <dbReference type="ARBA" id="ARBA00022833"/>
    </source>
</evidence>
<evidence type="ECO:0000256" key="2">
    <source>
        <dbReference type="ARBA" id="ARBA00022771"/>
    </source>
</evidence>
<protein>
    <recommendedName>
        <fullName evidence="5">MYND-type domain-containing protein</fullName>
    </recommendedName>
</protein>
<dbReference type="EMBL" id="JAVRQU010000009">
    <property type="protein sequence ID" value="KAK5698784.1"/>
    <property type="molecule type" value="Genomic_DNA"/>
</dbReference>
<sequence length="322" mass="35722">MGPPFPTWGEGGILQWFEDHTVLMNLDDEANVRDLMSRLHTPLLQQEPKAETNRYSVYREYCYGEERSEIMRRYLDSGVLKLLTDKYLEMLKKGEQHPKGFRIGHILVLLAAGALSHGATLPVELENALPKLLKDPNVHPKPLARKQMQKALQEYVQGTPYDFGNETMSEAGIKASMGLRKTKLKTTFVGVFEQVTIVSFEGETPNIGIGNEVGSLIASIGPPENTGIGYASWDFKAAGIPNCWRYDVCGGCGKKGSATVVLSSCGRCKERKYCSKECQKKNFKMHKMVCSRSEEVMAELKGCLKEGAPVIMPPVGVYAVPQ</sequence>
<dbReference type="Pfam" id="PF01753">
    <property type="entry name" value="zf-MYND"/>
    <property type="match status" value="1"/>
</dbReference>
<keyword evidence="3" id="KW-0862">Zinc</keyword>
<reference evidence="6" key="1">
    <citation type="submission" date="2023-08" db="EMBL/GenBank/DDBJ databases">
        <title>Black Yeasts Isolated from many extreme environments.</title>
        <authorList>
            <person name="Coleine C."/>
            <person name="Stajich J.E."/>
            <person name="Selbmann L."/>
        </authorList>
    </citation>
    <scope>NUCLEOTIDE SEQUENCE</scope>
    <source>
        <strain evidence="6">CCFEE 5810</strain>
    </source>
</reference>
<organism evidence="6 7">
    <name type="scientific">Elasticomyces elasticus</name>
    <dbReference type="NCBI Taxonomy" id="574655"/>
    <lineage>
        <taxon>Eukaryota</taxon>
        <taxon>Fungi</taxon>
        <taxon>Dikarya</taxon>
        <taxon>Ascomycota</taxon>
        <taxon>Pezizomycotina</taxon>
        <taxon>Dothideomycetes</taxon>
        <taxon>Dothideomycetidae</taxon>
        <taxon>Mycosphaerellales</taxon>
        <taxon>Teratosphaeriaceae</taxon>
        <taxon>Elasticomyces</taxon>
    </lineage>
</organism>
<evidence type="ECO:0000256" key="1">
    <source>
        <dbReference type="ARBA" id="ARBA00022723"/>
    </source>
</evidence>
<name>A0AAN7ZN75_9PEZI</name>
<evidence type="ECO:0000259" key="5">
    <source>
        <dbReference type="PROSITE" id="PS50865"/>
    </source>
</evidence>
<comment type="caution">
    <text evidence="6">The sequence shown here is derived from an EMBL/GenBank/DDBJ whole genome shotgun (WGS) entry which is preliminary data.</text>
</comment>
<evidence type="ECO:0000313" key="7">
    <source>
        <dbReference type="Proteomes" id="UP001310594"/>
    </source>
</evidence>
<dbReference type="PROSITE" id="PS01360">
    <property type="entry name" value="ZF_MYND_1"/>
    <property type="match status" value="1"/>
</dbReference>
<evidence type="ECO:0000256" key="4">
    <source>
        <dbReference type="PROSITE-ProRule" id="PRU00134"/>
    </source>
</evidence>
<keyword evidence="2 4" id="KW-0863">Zinc-finger</keyword>
<feature type="domain" description="MYND-type" evidence="5">
    <location>
        <begin position="249"/>
        <end position="290"/>
    </location>
</feature>
<dbReference type="AlphaFoldDB" id="A0AAN7ZN75"/>
<dbReference type="Gene3D" id="6.10.140.2220">
    <property type="match status" value="1"/>
</dbReference>
<gene>
    <name evidence="6" type="ORF">LTR97_006432</name>
</gene>
<evidence type="ECO:0000313" key="6">
    <source>
        <dbReference type="EMBL" id="KAK5698784.1"/>
    </source>
</evidence>
<proteinExistence type="predicted"/>
<dbReference type="Proteomes" id="UP001310594">
    <property type="component" value="Unassembled WGS sequence"/>
</dbReference>